<dbReference type="OrthoDB" id="6378814at2759"/>
<sequence length="134" mass="15683">MKPTKSGYCLNGRSECLQKYKDSTIGAYIRRHLTNCSLVNNGFSEKDTHRLTKKILNSWYYNKKEIEIFYNSAFPTAYKEDERILRQIVKKSVKPSDPNTSLKLTIYYKMKKTKHLLKNSLSKEKEPTEVASHL</sequence>
<dbReference type="EMBL" id="VSRR010090048">
    <property type="protein sequence ID" value="MPC92075.1"/>
    <property type="molecule type" value="Genomic_DNA"/>
</dbReference>
<keyword evidence="2" id="KW-1185">Reference proteome</keyword>
<proteinExistence type="predicted"/>
<gene>
    <name evidence="1" type="ORF">E2C01_087147</name>
</gene>
<accession>A0A5B7JBM1</accession>
<evidence type="ECO:0000313" key="1">
    <source>
        <dbReference type="EMBL" id="MPC92075.1"/>
    </source>
</evidence>
<protein>
    <submittedName>
        <fullName evidence="1">Uncharacterized protein</fullName>
    </submittedName>
</protein>
<name>A0A5B7JBM1_PORTR</name>
<evidence type="ECO:0000313" key="2">
    <source>
        <dbReference type="Proteomes" id="UP000324222"/>
    </source>
</evidence>
<organism evidence="1 2">
    <name type="scientific">Portunus trituberculatus</name>
    <name type="common">Swimming crab</name>
    <name type="synonym">Neptunus trituberculatus</name>
    <dbReference type="NCBI Taxonomy" id="210409"/>
    <lineage>
        <taxon>Eukaryota</taxon>
        <taxon>Metazoa</taxon>
        <taxon>Ecdysozoa</taxon>
        <taxon>Arthropoda</taxon>
        <taxon>Crustacea</taxon>
        <taxon>Multicrustacea</taxon>
        <taxon>Malacostraca</taxon>
        <taxon>Eumalacostraca</taxon>
        <taxon>Eucarida</taxon>
        <taxon>Decapoda</taxon>
        <taxon>Pleocyemata</taxon>
        <taxon>Brachyura</taxon>
        <taxon>Eubrachyura</taxon>
        <taxon>Portunoidea</taxon>
        <taxon>Portunidae</taxon>
        <taxon>Portuninae</taxon>
        <taxon>Portunus</taxon>
    </lineage>
</organism>
<dbReference type="Proteomes" id="UP000324222">
    <property type="component" value="Unassembled WGS sequence"/>
</dbReference>
<dbReference type="AlphaFoldDB" id="A0A5B7JBM1"/>
<comment type="caution">
    <text evidence="1">The sequence shown here is derived from an EMBL/GenBank/DDBJ whole genome shotgun (WGS) entry which is preliminary data.</text>
</comment>
<reference evidence="1 2" key="1">
    <citation type="submission" date="2019-05" db="EMBL/GenBank/DDBJ databases">
        <title>Another draft genome of Portunus trituberculatus and its Hox gene families provides insights of decapod evolution.</title>
        <authorList>
            <person name="Jeong J.-H."/>
            <person name="Song I."/>
            <person name="Kim S."/>
            <person name="Choi T."/>
            <person name="Kim D."/>
            <person name="Ryu S."/>
            <person name="Kim W."/>
        </authorList>
    </citation>
    <scope>NUCLEOTIDE SEQUENCE [LARGE SCALE GENOMIC DNA]</scope>
    <source>
        <tissue evidence="1">Muscle</tissue>
    </source>
</reference>